<dbReference type="EMBL" id="JARBHB010000004">
    <property type="protein sequence ID" value="KAJ8886495.1"/>
    <property type="molecule type" value="Genomic_DNA"/>
</dbReference>
<reference evidence="1 2" key="1">
    <citation type="submission" date="2023-02" db="EMBL/GenBank/DDBJ databases">
        <title>LHISI_Scaffold_Assembly.</title>
        <authorList>
            <person name="Stuart O.P."/>
            <person name="Cleave R."/>
            <person name="Magrath M.J.L."/>
            <person name="Mikheyev A.S."/>
        </authorList>
    </citation>
    <scope>NUCLEOTIDE SEQUENCE [LARGE SCALE GENOMIC DNA]</scope>
    <source>
        <strain evidence="1">Daus_M_001</strain>
        <tissue evidence="1">Leg muscle</tissue>
    </source>
</reference>
<name>A0ABQ9HQR6_9NEOP</name>
<evidence type="ECO:0000313" key="1">
    <source>
        <dbReference type="EMBL" id="KAJ8886495.1"/>
    </source>
</evidence>
<sequence length="237" mass="27849">MQRSPKELHIVSDSCPGQNCYNTVFRRNSFLPFDCDFGVIERTTLNIDRIYSSLDYVRLIATSSKKETFTVQLMDDDFSVDYKKWWPKFFKKYDISTESFGRRLPNDKKVTLSVSQFYEFYYDRSTPGVVHTRNFIDVLLSDNFNLKETSAVIMPTTMDKAYEGKCLINAKKIKDLQALLKYIPQDNMDFLDNIVKWLATYADSEDDCLRKYQHNGVIHRINPKKTSVIIIPYKDWS</sequence>
<dbReference type="Proteomes" id="UP001159363">
    <property type="component" value="Chromosome X"/>
</dbReference>
<accession>A0ABQ9HQR6</accession>
<organism evidence="1 2">
    <name type="scientific">Dryococelus australis</name>
    <dbReference type="NCBI Taxonomy" id="614101"/>
    <lineage>
        <taxon>Eukaryota</taxon>
        <taxon>Metazoa</taxon>
        <taxon>Ecdysozoa</taxon>
        <taxon>Arthropoda</taxon>
        <taxon>Hexapoda</taxon>
        <taxon>Insecta</taxon>
        <taxon>Pterygota</taxon>
        <taxon>Neoptera</taxon>
        <taxon>Polyneoptera</taxon>
        <taxon>Phasmatodea</taxon>
        <taxon>Verophasmatodea</taxon>
        <taxon>Anareolatae</taxon>
        <taxon>Phasmatidae</taxon>
        <taxon>Eurycanthinae</taxon>
        <taxon>Dryococelus</taxon>
    </lineage>
</organism>
<evidence type="ECO:0008006" key="3">
    <source>
        <dbReference type="Google" id="ProtNLM"/>
    </source>
</evidence>
<evidence type="ECO:0000313" key="2">
    <source>
        <dbReference type="Proteomes" id="UP001159363"/>
    </source>
</evidence>
<proteinExistence type="predicted"/>
<protein>
    <recommendedName>
        <fullName evidence="3">Polyprotein</fullName>
    </recommendedName>
</protein>
<gene>
    <name evidence="1" type="ORF">PR048_012706</name>
</gene>
<keyword evidence="2" id="KW-1185">Reference proteome</keyword>
<comment type="caution">
    <text evidence="1">The sequence shown here is derived from an EMBL/GenBank/DDBJ whole genome shotgun (WGS) entry which is preliminary data.</text>
</comment>